<proteinExistence type="predicted"/>
<feature type="domain" description="Lipocalin/cytosolic fatty-acid binding" evidence="3">
    <location>
        <begin position="2249"/>
        <end position="2384"/>
    </location>
</feature>
<dbReference type="GO" id="GO:0005737">
    <property type="term" value="C:cytoplasm"/>
    <property type="evidence" value="ECO:0007669"/>
    <property type="project" value="TreeGrafter"/>
</dbReference>
<evidence type="ECO:0000313" key="6">
    <source>
        <dbReference type="Proteomes" id="UP000838756"/>
    </source>
</evidence>
<dbReference type="GO" id="GO:0031409">
    <property type="term" value="F:pigment binding"/>
    <property type="evidence" value="ECO:0007669"/>
    <property type="project" value="InterPro"/>
</dbReference>
<feature type="domain" description="Lipocalin/cytosolic fatty-acid binding" evidence="4">
    <location>
        <begin position="1884"/>
        <end position="2007"/>
    </location>
</feature>
<dbReference type="PRINTS" id="PR01273">
    <property type="entry name" value="INVTBRTCOLOR"/>
</dbReference>
<keyword evidence="2" id="KW-0732">Signal</keyword>
<feature type="domain" description="Lipocalin/cytosolic fatty-acid binding" evidence="3">
    <location>
        <begin position="2067"/>
        <end position="2202"/>
    </location>
</feature>
<feature type="domain" description="Lipocalin/cytosolic fatty-acid binding" evidence="3">
    <location>
        <begin position="45"/>
        <end position="160"/>
    </location>
</feature>
<feature type="domain" description="Lipocalin/cytosolic fatty-acid binding" evidence="3">
    <location>
        <begin position="2428"/>
        <end position="2560"/>
    </location>
</feature>
<dbReference type="InterPro" id="IPR022272">
    <property type="entry name" value="Lipocalin_CS"/>
</dbReference>
<dbReference type="OrthoDB" id="565904at2759"/>
<feature type="domain" description="Lipocalin/cytosolic fatty-acid binding" evidence="3">
    <location>
        <begin position="1709"/>
        <end position="1840"/>
    </location>
</feature>
<feature type="domain" description="Lipocalin/cytosolic fatty-acid binding" evidence="3">
    <location>
        <begin position="212"/>
        <end position="332"/>
    </location>
</feature>
<evidence type="ECO:0000259" key="3">
    <source>
        <dbReference type="Pfam" id="PF00061"/>
    </source>
</evidence>
<dbReference type="SUPFAM" id="SSF50814">
    <property type="entry name" value="Lipocalins"/>
    <property type="match status" value="19"/>
</dbReference>
<dbReference type="CDD" id="cd00301">
    <property type="entry name" value="lipocalin_FABP"/>
    <property type="match status" value="1"/>
</dbReference>
<dbReference type="InterPro" id="IPR003057">
    <property type="entry name" value="Invtbrt_color"/>
</dbReference>
<dbReference type="GO" id="GO:0000302">
    <property type="term" value="P:response to reactive oxygen species"/>
    <property type="evidence" value="ECO:0007669"/>
    <property type="project" value="TreeGrafter"/>
</dbReference>
<feature type="domain" description="Lipocalin/cytosolic fatty-acid binding" evidence="4">
    <location>
        <begin position="3104"/>
        <end position="3237"/>
    </location>
</feature>
<evidence type="ECO:0000313" key="5">
    <source>
        <dbReference type="EMBL" id="CAH2243005.1"/>
    </source>
</evidence>
<feature type="domain" description="Lipocalin/cytosolic fatty-acid binding" evidence="4">
    <location>
        <begin position="925"/>
        <end position="1051"/>
    </location>
</feature>
<dbReference type="PANTHER" id="PTHR10612:SF34">
    <property type="entry name" value="APOLIPOPROTEIN D"/>
    <property type="match status" value="1"/>
</dbReference>
<dbReference type="Gene3D" id="2.40.128.20">
    <property type="match status" value="19"/>
</dbReference>
<feature type="domain" description="Lipocalin/cytosolic fatty-acid binding" evidence="3">
    <location>
        <begin position="1112"/>
        <end position="1243"/>
    </location>
</feature>
<protein>
    <submittedName>
        <fullName evidence="5">Jg19448 protein</fullName>
    </submittedName>
</protein>
<feature type="domain" description="Lipocalin/cytosolic fatty-acid binding" evidence="3">
    <location>
        <begin position="2759"/>
        <end position="2900"/>
    </location>
</feature>
<dbReference type="Pfam" id="PF00061">
    <property type="entry name" value="Lipocalin"/>
    <property type="match status" value="12"/>
</dbReference>
<keyword evidence="1" id="KW-1015">Disulfide bond</keyword>
<evidence type="ECO:0000256" key="2">
    <source>
        <dbReference type="SAM" id="SignalP"/>
    </source>
</evidence>
<feature type="domain" description="Lipocalin/cytosolic fatty-acid binding" evidence="3">
    <location>
        <begin position="574"/>
        <end position="711"/>
    </location>
</feature>
<feature type="domain" description="Lipocalin/cytosolic fatty-acid binding" evidence="4">
    <location>
        <begin position="387"/>
        <end position="512"/>
    </location>
</feature>
<dbReference type="Proteomes" id="UP000838756">
    <property type="component" value="Unassembled WGS sequence"/>
</dbReference>
<sequence length="3287" mass="366679">MMFNMIVLVLSIVFIGLSSAQLVQNLKCDPDINLEPNFDVSKFLGKWHVVRRTERPGHPIHCSHLELVNVNDEISLHDRVVNQNFLEEVKSPAAHHEGTAKLTIDRSDPTKPKDFWILRTDYTSFAIAFACEDNGSTRNVTIWQLGRETYFPTGMIEALMNQSLFNSFGITRDHLTPVDHSETACKTLPEIPPGQNVILPGQCDENIAVFMGEWFGISSYFSANQLGVCGRAKYTLTDSGVVVENSQVVNQMLEVIKGRAVVSSTDNSAKLLVTLEIRPGIFVDSPLYVLATDYDSYAISYNCNNLPNNQKQVNAWILSRTRQLTNEAQIAVDEVINREPDLNKRFFIVDNQTDESCFYYPEPAPKTPVFFRGQCDVNIPVMKNFNATAYMGLWHNIQSYPSISQAGSCNNARYTLKDGFVDVFNTQVVGEELLSINGVARVASADGSAKLTVNFPIAGTDSVSTADYWVLDTDYESYALVYSCVNIDDTIQQVTSWKLSRTKELSAKGSTAINAIIQSIRVLDQRYFEDNDQSRKGCFYFPNAQPGVPVVFPGQCSDTDVQVVGSFNVIGFEGTWNEIQAYPKEQQPGQCVSHAFAAIATGFNLTTTSVEDQFLGSTNNIVTRTTNDGTAKFTITVRGVNGDITLPYWILDTDYTNYALAYSCMDINADFRAVYSWKLSRTKELSVTSANAINNAIQKVNVLEERYFETVDQTEAGCFHLPELSPGESVILNGQCDPNIQVVQNFNVTAYSGRWRLIESYASDFQSGTCQETTYSITSPNTIVVLNSQVVNQNLDTTSGTAVVATTEGRLLVLVTSPNAQANEYLVLDTDYTSFALVYTCVNINAQQRRVWSWKLSRTTSLSSAAIERIDPIINQIDVLNDRYFHPVDHSDNGCFYYPTPNPEAPVIFPGQCDPNIKVVTDFNIPAYMKLWHDIESYPAPFLRGTCPNAFYTWNIIGTVDVFNTEVIDQRLDTIQGVGEPAAFDGSAKLSVRFPIAGSTLYNTAPYWVLSTDYSTYALVYSCENINNEQRQVFSWKLSRTKQLTDSARAEINRVTSTIPVLRDDYYVPRNQSREGCFYFPDPQPGVPVVFPGQCDVNIQAVSSFNMTEFQGIWHEIEAYPKEQQTGHCVNHEYTLGTGNALNLISASVLDQIRDTTNSQVTFTSAQDTSGRLTITLTSGGSVINIPFWIIETDYTSYALAYSCLNIDNDYRKVFSWKLSRTQQLTSGALSAIDEAIQNIDVLQHRYFETIKQTDDACFYLPDPVPGLPVTFSGKCDESLPVVQNFDAPRYLGRWRRISSYPEPFQIGKCNEATYSLNADGSTVDVYNTQVINGELDTINGTAIIASNDGSAKLWVNFPSTPEPAPYWVLDTDYDSYALVYSCRDLPNNRRRVTSWKLSRTAQLTAAAAEKINQVVNSINVLNDRYFEIDDQSDQACFYLPPPGPSTPIFRGQCDLNIPALSNFNAAAYLGQWYDIASYNTAFQQGTCNSAYYSLGDGVVDVFNTQVVNQRLDTMTGVARVVSDDGSAKLSVTFPVAGTNEPFQIGKCNEATYSLNADGSTVDVYNTQVINGELDTINGTAIIASNDGSAKLWVNFPNTPEPAPYWVLDTDYDSYALVYSCRDLPNNRRRVTSWKLSRTAQLTAAAAEKINQVVNSINVLNDRYFEIDDQSDQACFYLPPPGPSTPIFRGQCDLNIPALSNFNAAAYLGRWRMIETYPSDFQSLISGCNEANYALGPNSVVDVYNTEVINQRLETINGTAVIDGTDGSGKLLVNFPGAPTPSEYWILDTDYDSYALVYSCLNINNQQRRVWSWKLSRTTELTSAATAKIDAIVDSINVLNKRFYMKIDHSDSSCFYYPTPDGNPVEFRGQCDQNLPVVTNFNAVEYQGLWHNIESYPTQNARGTCGNARYTLRDGVVEVFNTQVIDQKLDTISGTASLVATTDGSAKLIVRFPAGPSFTEAPYWVLDTDYRTYSLVYTCINISTERRRVSSWKLSRTKQLTAAAATAIDRVVRTVPVLDDQYYVKSDQSDEKCFYYPEPQPGVPVVFRGQCDNSIQAVANFNMTAFQGKWHEVEAYPKEQQTGQCINHEYTLGSGNALDLVSSSISEQIRDFTNSRVTFASAQETSGRLTITLNSGGSTTTIPFWVLSTDYEDHALAYSCVDLDQNSRAVYSWKLSRTQKLSSAAVIAMENKIKEINVLDNKYYENIDQSDKACFYLPDLMPGEPAEFVGQCDENLAVVQNFNAQAYEGRWRMIETYPSDFQSLQAGCLEATYTLTPGGIVQVYNTEVVNQRLDTINGTAVLASTDGSAKLLVNFPGSPEPATYWVLDTDYTSYALVYSCRNIGNQRRRVWTWKLSRTRELTENAKTKINQTVNAVDVLNEKFYISIEHSDASCFYYPIPDGNPVVFRGQCDQSIPVVMDFNAAAYMGTWYDVEGYPVQFQDGTCPSATYSLTSTGVDVYNTQVVDSWLDTIRGSAVLATSDGSAKLTVTFPIAGTNLTTSTPYWVLGTDYSNYALVYTCINNDSERHRVASWKLSRAKTLNAGSKTAIDNLISTVPVLRQDYYVLRGHTEENCFHYPNNEGGPVIQKGQCELSGINITEKFNITAFTGSWYEISRFPSEIQDGECVSSEFSIDNQKIQMRKNIVSNEEKTTLTGPATLSPDGRGIMTVTLTDPVAGVYSWKLSRSQAGLSETAVARITQIVRDTHPLFERYFENTDQTPNGCFHYPSFDDLPPTIELVGHCDTRITGKANFDVEAYLGKWNEIASYPQPFQNGECARAQYKLGSDGVDVINTQVVDKQLDVQMATAVVASDDGSGVLEVTFKFPNGVVNVVNYYIIETDYTSFALVYSCRNLTSGSRQVTSWKLSRGTTLSDEALLIIDEAINSTQGLRQDYYQPTSQTEEACFYIPEVNKNEAPLFRGQCGNISGVQGFDIQKYLGWWHEIESYPTDNSRGSCVSSEFEHINGEYHVVDTNIFNNIAQVNSSVVTVTNDGRLTKAYSNGESIDIWVLATDYETYSLLYFCQNVDSQNMRVWSAKHSKTRQLTPAAQEAMANYIVSTRALETQFYQVVDQTDSACFHYPERSGNQIIIPGQCDLNIPVVQKFDVPEYSGTWYQIERYTQVHENGTCTGARYTLDKKTGIVTVLNWQVIGDVLDTVEGTATVNSTDGSAKLIVKLPIRFTEEAEPIMVSTELYILTTDYITHSLAYSCVNVNPYRRAVGVWKLSRTRTLTEESKSAIDEYIATRKELHQPYFDTVEQNDDCDEPSSAILVKSSIIIMLVCSILQFVL</sequence>
<dbReference type="GO" id="GO:0006629">
    <property type="term" value="P:lipid metabolic process"/>
    <property type="evidence" value="ECO:0007669"/>
    <property type="project" value="TreeGrafter"/>
</dbReference>
<dbReference type="InterPro" id="IPR012674">
    <property type="entry name" value="Calycin"/>
</dbReference>
<feature type="chain" id="PRO_5035787094" evidence="2">
    <location>
        <begin position="21"/>
        <end position="3287"/>
    </location>
</feature>
<feature type="domain" description="Lipocalin/cytosolic fatty-acid binding" evidence="4">
    <location>
        <begin position="1287"/>
        <end position="1414"/>
    </location>
</feature>
<feature type="domain" description="Lipocalin/cytosolic fatty-acid binding" evidence="3">
    <location>
        <begin position="752"/>
        <end position="888"/>
    </location>
</feature>
<accession>A0A8S4S0A3</accession>
<feature type="domain" description="Lipocalin/cytosolic fatty-acid binding" evidence="3">
    <location>
        <begin position="1546"/>
        <end position="1668"/>
    </location>
</feature>
<name>A0A8S4S0A3_9NEOP</name>
<evidence type="ECO:0000259" key="4">
    <source>
        <dbReference type="Pfam" id="PF08212"/>
    </source>
</evidence>
<feature type="domain" description="Lipocalin/cytosolic fatty-acid binding" evidence="3">
    <location>
        <begin position="2938"/>
        <end position="3071"/>
    </location>
</feature>
<comment type="caution">
    <text evidence="5">The sequence shown here is derived from an EMBL/GenBank/DDBJ whole genome shotgun (WGS) entry which is preliminary data.</text>
</comment>
<feature type="signal peptide" evidence="2">
    <location>
        <begin position="1"/>
        <end position="20"/>
    </location>
</feature>
<organism evidence="5 6">
    <name type="scientific">Pararge aegeria aegeria</name>
    <dbReference type="NCBI Taxonomy" id="348720"/>
    <lineage>
        <taxon>Eukaryota</taxon>
        <taxon>Metazoa</taxon>
        <taxon>Ecdysozoa</taxon>
        <taxon>Arthropoda</taxon>
        <taxon>Hexapoda</taxon>
        <taxon>Insecta</taxon>
        <taxon>Pterygota</taxon>
        <taxon>Neoptera</taxon>
        <taxon>Endopterygota</taxon>
        <taxon>Lepidoptera</taxon>
        <taxon>Glossata</taxon>
        <taxon>Ditrysia</taxon>
        <taxon>Papilionoidea</taxon>
        <taxon>Nymphalidae</taxon>
        <taxon>Satyrinae</taxon>
        <taxon>Satyrini</taxon>
        <taxon>Parargina</taxon>
        <taxon>Pararge</taxon>
    </lineage>
</organism>
<dbReference type="InterPro" id="IPR000566">
    <property type="entry name" value="Lipocln_cytosolic_FA-bd_dom"/>
</dbReference>
<evidence type="ECO:0000256" key="1">
    <source>
        <dbReference type="ARBA" id="ARBA00023157"/>
    </source>
</evidence>
<keyword evidence="6" id="KW-1185">Reference proteome</keyword>
<feature type="domain" description="Lipocalin/cytosolic fatty-acid binding" evidence="4">
    <location>
        <begin position="1466"/>
        <end position="1539"/>
    </location>
</feature>
<dbReference type="Pfam" id="PF08212">
    <property type="entry name" value="Lipocalin_2"/>
    <property type="match status" value="6"/>
</dbReference>
<dbReference type="PANTHER" id="PTHR10612">
    <property type="entry name" value="APOLIPOPROTEIN D"/>
    <property type="match status" value="1"/>
</dbReference>
<gene>
    <name evidence="5" type="primary">jg19448</name>
    <name evidence="5" type="ORF">PAEG_LOCUS19218</name>
</gene>
<dbReference type="PROSITE" id="PS00213">
    <property type="entry name" value="LIPOCALIN"/>
    <property type="match status" value="7"/>
</dbReference>
<reference evidence="5" key="1">
    <citation type="submission" date="2022-03" db="EMBL/GenBank/DDBJ databases">
        <authorList>
            <person name="Lindestad O."/>
        </authorList>
    </citation>
    <scope>NUCLEOTIDE SEQUENCE</scope>
</reference>
<dbReference type="EMBL" id="CAKXAJ010025710">
    <property type="protein sequence ID" value="CAH2243005.1"/>
    <property type="molecule type" value="Genomic_DNA"/>
</dbReference>